<protein>
    <submittedName>
        <fullName evidence="2">Uncharacterized protein</fullName>
    </submittedName>
</protein>
<comment type="caution">
    <text evidence="2">The sequence shown here is derived from an EMBL/GenBank/DDBJ whole genome shotgun (WGS) entry which is preliminary data.</text>
</comment>
<dbReference type="RefSeq" id="WP_306748118.1">
    <property type="nucleotide sequence ID" value="NZ_NSDM01000010.1"/>
</dbReference>
<sequence length="187" mass="20873">MTASVGTDRLLGPGGLLNTRYHKPALMVYMVIVLGHWAEHLTQAFQIYALGWPRPEAGGVLGLAFPVLVTSEWLHYAYAIVMMVAFVILRHGFTGRSRTWWNAAMWIQVWHHFEHLLLLVQALTAANLMGAKVPTSIAQLAFPRVELHLFYNAVVFLPMVVAMVLHMRPRPAERALMRCSCAVGASA</sequence>
<evidence type="ECO:0000313" key="3">
    <source>
        <dbReference type="Proteomes" id="UP001225605"/>
    </source>
</evidence>
<feature type="transmembrane region" description="Helical" evidence="1">
    <location>
        <begin position="73"/>
        <end position="89"/>
    </location>
</feature>
<feature type="transmembrane region" description="Helical" evidence="1">
    <location>
        <begin position="109"/>
        <end position="129"/>
    </location>
</feature>
<reference evidence="2 3" key="1">
    <citation type="submission" date="2017-06" db="EMBL/GenBank/DDBJ databases">
        <title>Cultured bacterium strain Saccharothrix yanglingensis Hhs.015.</title>
        <authorList>
            <person name="Xia Y."/>
        </authorList>
    </citation>
    <scope>NUCLEOTIDE SEQUENCE [LARGE SCALE GENOMIC DNA]</scope>
    <source>
        <strain evidence="2 3">Hhs.015</strain>
    </source>
</reference>
<dbReference type="EMBL" id="NSDM01000010">
    <property type="protein sequence ID" value="MDQ2586800.1"/>
    <property type="molecule type" value="Genomic_DNA"/>
</dbReference>
<keyword evidence="3" id="KW-1185">Reference proteome</keyword>
<gene>
    <name evidence="2" type="ORF">CKY47_22970</name>
</gene>
<name>A0ABU0X3U5_9PSEU</name>
<evidence type="ECO:0000256" key="1">
    <source>
        <dbReference type="SAM" id="Phobius"/>
    </source>
</evidence>
<accession>A0ABU0X3U5</accession>
<keyword evidence="1" id="KW-0812">Transmembrane</keyword>
<evidence type="ECO:0000313" key="2">
    <source>
        <dbReference type="EMBL" id="MDQ2586800.1"/>
    </source>
</evidence>
<organism evidence="2 3">
    <name type="scientific">Saccharothrix yanglingensis</name>
    <dbReference type="NCBI Taxonomy" id="659496"/>
    <lineage>
        <taxon>Bacteria</taxon>
        <taxon>Bacillati</taxon>
        <taxon>Actinomycetota</taxon>
        <taxon>Actinomycetes</taxon>
        <taxon>Pseudonocardiales</taxon>
        <taxon>Pseudonocardiaceae</taxon>
        <taxon>Saccharothrix</taxon>
    </lineage>
</organism>
<keyword evidence="1" id="KW-1133">Transmembrane helix</keyword>
<dbReference type="Proteomes" id="UP001225605">
    <property type="component" value="Unassembled WGS sequence"/>
</dbReference>
<proteinExistence type="predicted"/>
<keyword evidence="1" id="KW-0472">Membrane</keyword>
<feature type="transmembrane region" description="Helical" evidence="1">
    <location>
        <begin position="149"/>
        <end position="167"/>
    </location>
</feature>